<evidence type="ECO:0000256" key="6">
    <source>
        <dbReference type="ARBA" id="ARBA00022753"/>
    </source>
</evidence>
<keyword evidence="7 9" id="KW-1133">Transmembrane helix</keyword>
<feature type="chain" id="PRO_5007354787" description="Transmembrane 9 superfamily member" evidence="9">
    <location>
        <begin position="35"/>
        <end position="642"/>
    </location>
</feature>
<evidence type="ECO:0000256" key="3">
    <source>
        <dbReference type="ARBA" id="ARBA00005227"/>
    </source>
</evidence>
<sequence length="642" mass="73238">MAIAGGTGCRRGLLLPPLLFAAALLLSAASPARAFYLPGVAPRDFQKDDELQVKVNKLSSTKTQLPYDYYFLDYCKPEAIKNSAENLGEVLRGDRIENSVYNFKMRRDETCKVVCRSKLSPEAAKNFKEKIDDEYRVNMILDNLPVVVPRQTREGSQTPSFEHGYRVGYKLKDDKYYINNHLSFKVLYHEDPNSPDARIVGFHVIPSSIKHEYSAWDDKNPTVQTCNANNKITPGSHTPQDVVPEAYVVFSYDVTFEASEIIWASRWDVYLLSSDSQIHWFSIINSLMIVLFLSGMVAMIMMRTLYKDIANYNQLDNQDEAQEETGWKLVHGDVFRPPVHSGLLCVYVGTGVQFFGMTLVTMMFALLGFLSPANRGGLMTAMVLLWVFMGVLAGYTSSRLYKMFKGTEWKKITLKTAFMFPGIIFALFFFLNALIWGEKSSGAVPFGTMFALFLLWFGISVPLVFVGSFLGFKQPAIEDPVKTNKIPRQIPEQAWYLQPAFSILAGGILPFGAVFIELFFILTSIWLNQFYYIFGFLFIVFIILIVTCAEITIVLCYFQLCSEDYHWWWRAYLTAGSSALYLFAYAIFYFFNKLEITKLVSGILYFGYMLIISYAFFVLTGTIGFYACFWFVRKIYASVKID</sequence>
<feature type="transmembrane region" description="Helical" evidence="9">
    <location>
        <begin position="344"/>
        <end position="370"/>
    </location>
</feature>
<keyword evidence="8 9" id="KW-0472">Membrane</keyword>
<protein>
    <recommendedName>
        <fullName evidence="9">Transmembrane 9 superfamily member</fullName>
    </recommendedName>
</protein>
<evidence type="ECO:0000256" key="5">
    <source>
        <dbReference type="ARBA" id="ARBA00022729"/>
    </source>
</evidence>
<dbReference type="PANTHER" id="PTHR10766:SF111">
    <property type="entry name" value="TRANSMEMBRANE 9 SUPERFAMILY MEMBER 2"/>
    <property type="match status" value="1"/>
</dbReference>
<dbReference type="eggNOG" id="KOG1278">
    <property type="taxonomic scope" value="Eukaryota"/>
</dbReference>
<dbReference type="Pfam" id="PF02990">
    <property type="entry name" value="EMP70"/>
    <property type="match status" value="1"/>
</dbReference>
<dbReference type="Proteomes" id="UP000008022">
    <property type="component" value="Unassembled WGS sequence"/>
</dbReference>
<evidence type="ECO:0000313" key="11">
    <source>
        <dbReference type="Proteomes" id="UP000008022"/>
    </source>
</evidence>
<feature type="transmembrane region" description="Helical" evidence="9">
    <location>
        <begin position="449"/>
        <end position="472"/>
    </location>
</feature>
<dbReference type="OMA" id="GCYTFRN"/>
<evidence type="ECO:0000313" key="10">
    <source>
        <dbReference type="EnsemblPlants" id="ORUFI06G19960.1"/>
    </source>
</evidence>
<keyword evidence="6" id="KW-0967">Endosome</keyword>
<feature type="transmembrane region" description="Helical" evidence="9">
    <location>
        <begin position="603"/>
        <end position="632"/>
    </location>
</feature>
<dbReference type="PANTHER" id="PTHR10766">
    <property type="entry name" value="TRANSMEMBRANE 9 SUPERFAMILY PROTEIN"/>
    <property type="match status" value="1"/>
</dbReference>
<keyword evidence="11" id="KW-1185">Reference proteome</keyword>
<dbReference type="SUPFAM" id="SSF103473">
    <property type="entry name" value="MFS general substrate transporter"/>
    <property type="match status" value="1"/>
</dbReference>
<dbReference type="EnsemblPlants" id="ORUFI06G19960.1">
    <property type="protein sequence ID" value="ORUFI06G19960.1"/>
    <property type="gene ID" value="ORUFI06G19960"/>
</dbReference>
<dbReference type="GO" id="GO:0072657">
    <property type="term" value="P:protein localization to membrane"/>
    <property type="evidence" value="ECO:0007669"/>
    <property type="project" value="TreeGrafter"/>
</dbReference>
<feature type="transmembrane region" description="Helical" evidence="9">
    <location>
        <begin position="532"/>
        <end position="558"/>
    </location>
</feature>
<reference evidence="11" key="1">
    <citation type="submission" date="2013-06" db="EMBL/GenBank/DDBJ databases">
        <authorList>
            <person name="Zhao Q."/>
        </authorList>
    </citation>
    <scope>NUCLEOTIDE SEQUENCE</scope>
    <source>
        <strain evidence="11">cv. W1943</strain>
    </source>
</reference>
<organism evidence="10 11">
    <name type="scientific">Oryza rufipogon</name>
    <name type="common">Brownbeard rice</name>
    <name type="synonym">Asian wild rice</name>
    <dbReference type="NCBI Taxonomy" id="4529"/>
    <lineage>
        <taxon>Eukaryota</taxon>
        <taxon>Viridiplantae</taxon>
        <taxon>Streptophyta</taxon>
        <taxon>Embryophyta</taxon>
        <taxon>Tracheophyta</taxon>
        <taxon>Spermatophyta</taxon>
        <taxon>Magnoliopsida</taxon>
        <taxon>Liliopsida</taxon>
        <taxon>Poales</taxon>
        <taxon>Poaceae</taxon>
        <taxon>BOP clade</taxon>
        <taxon>Oryzoideae</taxon>
        <taxon>Oryzeae</taxon>
        <taxon>Oryzinae</taxon>
        <taxon>Oryza</taxon>
    </lineage>
</organism>
<evidence type="ECO:0000256" key="8">
    <source>
        <dbReference type="ARBA" id="ARBA00023136"/>
    </source>
</evidence>
<dbReference type="GO" id="GO:0010008">
    <property type="term" value="C:endosome membrane"/>
    <property type="evidence" value="ECO:0007669"/>
    <property type="project" value="UniProtKB-SubCell"/>
</dbReference>
<feature type="transmembrane region" description="Helical" evidence="9">
    <location>
        <begin position="376"/>
        <end position="396"/>
    </location>
</feature>
<dbReference type="Gramene" id="ORUFI06G19960.1">
    <property type="protein sequence ID" value="ORUFI06G19960.1"/>
    <property type="gene ID" value="ORUFI06G19960"/>
</dbReference>
<comment type="similarity">
    <text evidence="3 9">Belongs to the nonaspanin (TM9SF) (TC 9.A.2) family.</text>
</comment>
<evidence type="ECO:0000256" key="9">
    <source>
        <dbReference type="RuleBase" id="RU363079"/>
    </source>
</evidence>
<dbReference type="GO" id="GO:0000139">
    <property type="term" value="C:Golgi membrane"/>
    <property type="evidence" value="ECO:0007669"/>
    <property type="project" value="UniProtKB-SubCell"/>
</dbReference>
<dbReference type="InterPro" id="IPR036259">
    <property type="entry name" value="MFS_trans_sf"/>
</dbReference>
<evidence type="ECO:0000256" key="4">
    <source>
        <dbReference type="ARBA" id="ARBA00022692"/>
    </source>
</evidence>
<evidence type="ECO:0000256" key="7">
    <source>
        <dbReference type="ARBA" id="ARBA00022989"/>
    </source>
</evidence>
<reference evidence="10" key="2">
    <citation type="submission" date="2015-06" db="UniProtKB">
        <authorList>
            <consortium name="EnsemblPlants"/>
        </authorList>
    </citation>
    <scope>IDENTIFICATION</scope>
</reference>
<dbReference type="STRING" id="4529.A0A0E0PZB3"/>
<comment type="subcellular location">
    <subcellularLocation>
        <location evidence="1">Endosome membrane</location>
        <topology evidence="1">Multi-pass membrane protein</topology>
    </subcellularLocation>
    <subcellularLocation>
        <location evidence="2">Golgi apparatus membrane</location>
        <topology evidence="2">Multi-pass membrane protein</topology>
    </subcellularLocation>
</comment>
<feature type="signal peptide" evidence="9">
    <location>
        <begin position="1"/>
        <end position="34"/>
    </location>
</feature>
<name>A0A0E0PZB3_ORYRU</name>
<dbReference type="AlphaFoldDB" id="A0A0E0PZB3"/>
<dbReference type="HOGENOM" id="CLU_010714_4_1_1"/>
<feature type="transmembrane region" description="Helical" evidence="9">
    <location>
        <begin position="417"/>
        <end position="437"/>
    </location>
</feature>
<evidence type="ECO:0000256" key="2">
    <source>
        <dbReference type="ARBA" id="ARBA00004653"/>
    </source>
</evidence>
<evidence type="ECO:0000256" key="1">
    <source>
        <dbReference type="ARBA" id="ARBA00004337"/>
    </source>
</evidence>
<keyword evidence="4 9" id="KW-0812">Transmembrane</keyword>
<keyword evidence="5 9" id="KW-0732">Signal</keyword>
<proteinExistence type="inferred from homology"/>
<feature type="transmembrane region" description="Helical" evidence="9">
    <location>
        <begin position="280"/>
        <end position="302"/>
    </location>
</feature>
<feature type="transmembrane region" description="Helical" evidence="9">
    <location>
        <begin position="493"/>
        <end position="526"/>
    </location>
</feature>
<feature type="transmembrane region" description="Helical" evidence="9">
    <location>
        <begin position="570"/>
        <end position="591"/>
    </location>
</feature>
<dbReference type="InterPro" id="IPR004240">
    <property type="entry name" value="EMP70"/>
</dbReference>
<accession>A0A0E0PZB3</accession>